<reference evidence="13 14" key="1">
    <citation type="submission" date="2020-10" db="EMBL/GenBank/DDBJ databases">
        <title>ChiBAC.</title>
        <authorList>
            <person name="Zenner C."/>
            <person name="Hitch T.C.A."/>
            <person name="Clavel T."/>
        </authorList>
    </citation>
    <scope>NUCLEOTIDE SEQUENCE [LARGE SCALE GENOMIC DNA]</scope>
    <source>
        <strain evidence="13 14">DSM 108706</strain>
    </source>
</reference>
<comment type="similarity">
    <text evidence="9 10">Belongs to the thiamine-phosphate synthase family.</text>
</comment>
<evidence type="ECO:0000256" key="9">
    <source>
        <dbReference type="HAMAP-Rule" id="MF_00097"/>
    </source>
</evidence>
<dbReference type="RefSeq" id="WP_318959505.1">
    <property type="nucleotide sequence ID" value="NZ_JADCKA010000005.1"/>
</dbReference>
<keyword evidence="5 9" id="KW-0784">Thiamine biosynthesis</keyword>
<dbReference type="SFLD" id="SFLDS00003">
    <property type="entry name" value="Haloacid_Dehalogenase"/>
    <property type="match status" value="1"/>
</dbReference>
<dbReference type="Pfam" id="PF13419">
    <property type="entry name" value="HAD_2"/>
    <property type="match status" value="1"/>
</dbReference>
<dbReference type="InterPro" id="IPR036206">
    <property type="entry name" value="ThiamineP_synth_sf"/>
</dbReference>
<dbReference type="InterPro" id="IPR023214">
    <property type="entry name" value="HAD_sf"/>
</dbReference>
<comment type="pathway">
    <text evidence="1 9 11">Cofactor biosynthesis; thiamine diphosphate biosynthesis; thiamine phosphate from 4-amino-2-methyl-5-diphosphomethylpyrimidine and 4-methyl-5-(2-phosphoethyl)-thiazole: step 1/1.</text>
</comment>
<evidence type="ECO:0000256" key="11">
    <source>
        <dbReference type="RuleBase" id="RU004253"/>
    </source>
</evidence>
<evidence type="ECO:0000313" key="13">
    <source>
        <dbReference type="EMBL" id="MBE5035479.1"/>
    </source>
</evidence>
<dbReference type="Proteomes" id="UP001516588">
    <property type="component" value="Unassembled WGS sequence"/>
</dbReference>
<comment type="catalytic activity">
    <reaction evidence="7 9 10">
        <text>2-(2-carboxy-4-methylthiazol-5-yl)ethyl phosphate + 4-amino-2-methyl-5-(diphosphooxymethyl)pyrimidine + 2 H(+) = thiamine phosphate + CO2 + diphosphate</text>
        <dbReference type="Rhea" id="RHEA:47848"/>
        <dbReference type="ChEBI" id="CHEBI:15378"/>
        <dbReference type="ChEBI" id="CHEBI:16526"/>
        <dbReference type="ChEBI" id="CHEBI:33019"/>
        <dbReference type="ChEBI" id="CHEBI:37575"/>
        <dbReference type="ChEBI" id="CHEBI:57841"/>
        <dbReference type="ChEBI" id="CHEBI:62890"/>
        <dbReference type="EC" id="2.5.1.3"/>
    </reaction>
</comment>
<dbReference type="HAMAP" id="MF_00097">
    <property type="entry name" value="TMP_synthase"/>
    <property type="match status" value="1"/>
</dbReference>
<evidence type="ECO:0000313" key="14">
    <source>
        <dbReference type="Proteomes" id="UP001516588"/>
    </source>
</evidence>
<dbReference type="PANTHER" id="PTHR20857:SF15">
    <property type="entry name" value="THIAMINE-PHOSPHATE SYNTHASE"/>
    <property type="match status" value="1"/>
</dbReference>
<dbReference type="InterPro" id="IPR036412">
    <property type="entry name" value="HAD-like_sf"/>
</dbReference>
<comment type="cofactor">
    <cofactor evidence="9">
        <name>Mg(2+)</name>
        <dbReference type="ChEBI" id="CHEBI:18420"/>
    </cofactor>
    <text evidence="9">Binds 1 Mg(2+) ion per subunit.</text>
</comment>
<dbReference type="Gene3D" id="1.10.150.240">
    <property type="entry name" value="Putative phosphatase, domain 2"/>
    <property type="match status" value="1"/>
</dbReference>
<dbReference type="CDD" id="cd00564">
    <property type="entry name" value="TMP_TenI"/>
    <property type="match status" value="1"/>
</dbReference>
<dbReference type="InterPro" id="IPR013785">
    <property type="entry name" value="Aldolase_TIM"/>
</dbReference>
<feature type="binding site" evidence="9">
    <location>
        <position position="96"/>
    </location>
    <ligand>
        <name>Mg(2+)</name>
        <dbReference type="ChEBI" id="CHEBI:18420"/>
    </ligand>
</feature>
<comment type="catalytic activity">
    <reaction evidence="8 9 10">
        <text>2-[(2R,5Z)-2-carboxy-4-methylthiazol-5(2H)-ylidene]ethyl phosphate + 4-amino-2-methyl-5-(diphosphooxymethyl)pyrimidine + 2 H(+) = thiamine phosphate + CO2 + diphosphate</text>
        <dbReference type="Rhea" id="RHEA:47844"/>
        <dbReference type="ChEBI" id="CHEBI:15378"/>
        <dbReference type="ChEBI" id="CHEBI:16526"/>
        <dbReference type="ChEBI" id="CHEBI:33019"/>
        <dbReference type="ChEBI" id="CHEBI:37575"/>
        <dbReference type="ChEBI" id="CHEBI:57841"/>
        <dbReference type="ChEBI" id="CHEBI:62899"/>
        <dbReference type="EC" id="2.5.1.3"/>
    </reaction>
</comment>
<dbReference type="InterPro" id="IPR041492">
    <property type="entry name" value="HAD_2"/>
</dbReference>
<evidence type="ECO:0000256" key="4">
    <source>
        <dbReference type="ARBA" id="ARBA00022842"/>
    </source>
</evidence>
<evidence type="ECO:0000259" key="12">
    <source>
        <dbReference type="Pfam" id="PF02581"/>
    </source>
</evidence>
<comment type="catalytic activity">
    <reaction evidence="6 9 10">
        <text>4-methyl-5-(2-phosphooxyethyl)-thiazole + 4-amino-2-methyl-5-(diphosphooxymethyl)pyrimidine + H(+) = thiamine phosphate + diphosphate</text>
        <dbReference type="Rhea" id="RHEA:22328"/>
        <dbReference type="ChEBI" id="CHEBI:15378"/>
        <dbReference type="ChEBI" id="CHEBI:33019"/>
        <dbReference type="ChEBI" id="CHEBI:37575"/>
        <dbReference type="ChEBI" id="CHEBI:57841"/>
        <dbReference type="ChEBI" id="CHEBI:58296"/>
        <dbReference type="EC" id="2.5.1.3"/>
    </reaction>
</comment>
<feature type="binding site" evidence="9">
    <location>
        <position position="115"/>
    </location>
    <ligand>
        <name>4-amino-2-methyl-5-(diphosphooxymethyl)pyrimidine</name>
        <dbReference type="ChEBI" id="CHEBI:57841"/>
    </ligand>
</feature>
<evidence type="ECO:0000256" key="1">
    <source>
        <dbReference type="ARBA" id="ARBA00005165"/>
    </source>
</evidence>
<dbReference type="InterPro" id="IPR023198">
    <property type="entry name" value="PGP-like_dom2"/>
</dbReference>
<feature type="binding site" evidence="9">
    <location>
        <position position="171"/>
    </location>
    <ligand>
        <name>2-[(2R,5Z)-2-carboxy-4-methylthiazol-5(2H)-ylidene]ethyl phosphate</name>
        <dbReference type="ChEBI" id="CHEBI:62899"/>
    </ligand>
</feature>
<evidence type="ECO:0000256" key="6">
    <source>
        <dbReference type="ARBA" id="ARBA00047334"/>
    </source>
</evidence>
<dbReference type="EMBL" id="JADCKA010000005">
    <property type="protein sequence ID" value="MBE5035479.1"/>
    <property type="molecule type" value="Genomic_DNA"/>
</dbReference>
<feature type="binding site" evidence="9">
    <location>
        <position position="77"/>
    </location>
    <ligand>
        <name>Mg(2+)</name>
        <dbReference type="ChEBI" id="CHEBI:18420"/>
    </ligand>
</feature>
<dbReference type="Gene3D" id="3.40.50.1000">
    <property type="entry name" value="HAD superfamily/HAD-like"/>
    <property type="match status" value="1"/>
</dbReference>
<dbReference type="SUPFAM" id="SSF56784">
    <property type="entry name" value="HAD-like"/>
    <property type="match status" value="1"/>
</dbReference>
<evidence type="ECO:0000256" key="3">
    <source>
        <dbReference type="ARBA" id="ARBA00022723"/>
    </source>
</evidence>
<feature type="domain" description="Thiamine phosphate synthase/TenI" evidence="12">
    <location>
        <begin position="13"/>
        <end position="194"/>
    </location>
</feature>
<feature type="binding site" evidence="9">
    <location>
        <position position="76"/>
    </location>
    <ligand>
        <name>4-amino-2-methyl-5-(diphosphooxymethyl)pyrimidine</name>
        <dbReference type="ChEBI" id="CHEBI:57841"/>
    </ligand>
</feature>
<protein>
    <recommendedName>
        <fullName evidence="9">Thiamine-phosphate synthase</fullName>
        <shortName evidence="9">TP synthase</shortName>
        <shortName evidence="9">TPS</shortName>
        <ecNumber evidence="9">2.5.1.3</ecNumber>
    </recommendedName>
    <alternativeName>
        <fullName evidence="9">Thiamine-phosphate pyrophosphorylase</fullName>
        <shortName evidence="9">TMP pyrophosphorylase</shortName>
        <shortName evidence="9">TMP-PPase</shortName>
    </alternativeName>
</protein>
<feature type="binding site" evidence="9">
    <location>
        <begin position="191"/>
        <end position="192"/>
    </location>
    <ligand>
        <name>2-[(2R,5Z)-2-carboxy-4-methylthiazol-5(2H)-ylidene]ethyl phosphate</name>
        <dbReference type="ChEBI" id="CHEBI:62899"/>
    </ligand>
</feature>
<evidence type="ECO:0000256" key="7">
    <source>
        <dbReference type="ARBA" id="ARBA00047851"/>
    </source>
</evidence>
<dbReference type="EC" id="2.5.1.3" evidence="9"/>
<dbReference type="SFLD" id="SFLDG01129">
    <property type="entry name" value="C1.5:_HAD__Beta-PGM__Phosphata"/>
    <property type="match status" value="1"/>
</dbReference>
<evidence type="ECO:0000256" key="2">
    <source>
        <dbReference type="ARBA" id="ARBA00022679"/>
    </source>
</evidence>
<sequence>MKSSEMKNKDLLLYAVTDRKWLKDGVTLADECKKAIDGGVTMIQLREKELGYDDFLAQAKELKTLCQSRGIPFIVNDNVQIAIEVGADGIHVGQEDMHADDVRKLAGKDMILGVSAQNVEEAVTAEKNGADYLGVGAVFPTSSKDDASEVDFETLKEICQSVSIPVVAIGGITEDNIKELKGSGIVGISVISAIFAQEDIKDACERLCANTERILPADSSAYKDIKGAIFDIDGTVIDSMKIWDKAGLMFLEKHGIKGDDDLGKRLFAMTIGDAGKYIQENFLPNMKPEEISAGVNDVIRGFYINDAQPKEGMIELIKTLKEEGVKLTVATSTDRDVFMPCLERLGLDKYFDGIFTCTEVGHSKAEPEIFNQALELMGTSPKETWVFEDGLYSAKTAKSLGMKVAAVYDETSRHDWDEFRLMADAIIRIND</sequence>
<evidence type="ECO:0000256" key="8">
    <source>
        <dbReference type="ARBA" id="ARBA00047883"/>
    </source>
</evidence>
<dbReference type="SUPFAM" id="SSF51391">
    <property type="entry name" value="Thiamin phosphate synthase"/>
    <property type="match status" value="1"/>
</dbReference>
<proteinExistence type="inferred from homology"/>
<evidence type="ECO:0000256" key="5">
    <source>
        <dbReference type="ARBA" id="ARBA00022977"/>
    </source>
</evidence>
<gene>
    <name evidence="9 13" type="primary">thiE</name>
    <name evidence="13" type="ORF">INF20_04175</name>
</gene>
<evidence type="ECO:0000256" key="10">
    <source>
        <dbReference type="RuleBase" id="RU003826"/>
    </source>
</evidence>
<dbReference type="NCBIfam" id="TIGR00693">
    <property type="entry name" value="thiE"/>
    <property type="match status" value="1"/>
</dbReference>
<comment type="caution">
    <text evidence="13">The sequence shown here is derived from an EMBL/GenBank/DDBJ whole genome shotgun (WGS) entry which is preliminary data.</text>
</comment>
<dbReference type="InterPro" id="IPR022998">
    <property type="entry name" value="ThiamineP_synth_TenI"/>
</dbReference>
<dbReference type="PANTHER" id="PTHR20857">
    <property type="entry name" value="THIAMINE-PHOSPHATE PYROPHOSPHORYLASE"/>
    <property type="match status" value="1"/>
</dbReference>
<dbReference type="GO" id="GO:0004789">
    <property type="term" value="F:thiamine-phosphate diphosphorylase activity"/>
    <property type="evidence" value="ECO:0007669"/>
    <property type="project" value="UniProtKB-EC"/>
</dbReference>
<name>A0ABR9QX67_9FIRM</name>
<keyword evidence="14" id="KW-1185">Reference proteome</keyword>
<keyword evidence="3 9" id="KW-0479">Metal-binding</keyword>
<accession>A0ABR9QX67</accession>
<dbReference type="NCBIfam" id="TIGR01509">
    <property type="entry name" value="HAD-SF-IA-v3"/>
    <property type="match status" value="1"/>
</dbReference>
<organism evidence="13 14">
    <name type="scientific">Gallibacter intestinalis</name>
    <dbReference type="NCBI Taxonomy" id="2779356"/>
    <lineage>
        <taxon>Bacteria</taxon>
        <taxon>Bacillati</taxon>
        <taxon>Bacillota</taxon>
        <taxon>Clostridia</taxon>
        <taxon>Eubacteriales</taxon>
        <taxon>Eubacteriaceae</taxon>
        <taxon>Gallibacter</taxon>
    </lineage>
</organism>
<feature type="binding site" evidence="9">
    <location>
        <begin position="44"/>
        <end position="48"/>
    </location>
    <ligand>
        <name>4-amino-2-methyl-5-(diphosphooxymethyl)pyrimidine</name>
        <dbReference type="ChEBI" id="CHEBI:57841"/>
    </ligand>
</feature>
<feature type="binding site" evidence="9">
    <location>
        <begin position="141"/>
        <end position="143"/>
    </location>
    <ligand>
        <name>2-[(2R,5Z)-2-carboxy-4-methylthiazol-5(2H)-ylidene]ethyl phosphate</name>
        <dbReference type="ChEBI" id="CHEBI:62899"/>
    </ligand>
</feature>
<dbReference type="InterPro" id="IPR006439">
    <property type="entry name" value="HAD-SF_hydro_IA"/>
</dbReference>
<keyword evidence="4 9" id="KW-0460">Magnesium</keyword>
<dbReference type="Gene3D" id="3.20.20.70">
    <property type="entry name" value="Aldolase class I"/>
    <property type="match status" value="1"/>
</dbReference>
<dbReference type="Pfam" id="PF02581">
    <property type="entry name" value="TMP-TENI"/>
    <property type="match status" value="1"/>
</dbReference>
<dbReference type="PRINTS" id="PR00413">
    <property type="entry name" value="HADHALOGNASE"/>
</dbReference>
<dbReference type="InterPro" id="IPR034291">
    <property type="entry name" value="TMP_synthase"/>
</dbReference>
<comment type="function">
    <text evidence="9">Condenses 4-methyl-5-(beta-hydroxyethyl)thiazole monophosphate (THZ-P) and 2-methyl-4-amino-5-hydroxymethyl pyrimidine pyrophosphate (HMP-PP) to form thiamine monophosphate (TMP).</text>
</comment>
<feature type="binding site" evidence="9">
    <location>
        <position position="144"/>
    </location>
    <ligand>
        <name>4-amino-2-methyl-5-(diphosphooxymethyl)pyrimidine</name>
        <dbReference type="ChEBI" id="CHEBI:57841"/>
    </ligand>
</feature>
<keyword evidence="2 9" id="KW-0808">Transferase</keyword>